<keyword evidence="10" id="KW-1185">Reference proteome</keyword>
<reference evidence="9" key="1">
    <citation type="journal article" date="2021" name="Nat. Commun.">
        <title>Genetic determinants of endophytism in the Arabidopsis root mycobiome.</title>
        <authorList>
            <person name="Mesny F."/>
            <person name="Miyauchi S."/>
            <person name="Thiergart T."/>
            <person name="Pickel B."/>
            <person name="Atanasova L."/>
            <person name="Karlsson M."/>
            <person name="Huettel B."/>
            <person name="Barry K.W."/>
            <person name="Haridas S."/>
            <person name="Chen C."/>
            <person name="Bauer D."/>
            <person name="Andreopoulos W."/>
            <person name="Pangilinan J."/>
            <person name="LaButti K."/>
            <person name="Riley R."/>
            <person name="Lipzen A."/>
            <person name="Clum A."/>
            <person name="Drula E."/>
            <person name="Henrissat B."/>
            <person name="Kohler A."/>
            <person name="Grigoriev I.V."/>
            <person name="Martin F.M."/>
            <person name="Hacquard S."/>
        </authorList>
    </citation>
    <scope>NUCLEOTIDE SEQUENCE</scope>
    <source>
        <strain evidence="9">MPI-CAGE-AT-0147</strain>
    </source>
</reference>
<protein>
    <recommendedName>
        <fullName evidence="8">Zn(2)-C6 fungal-type domain-containing protein</fullName>
    </recommendedName>
</protein>
<dbReference type="CDD" id="cd00067">
    <property type="entry name" value="GAL4"/>
    <property type="match status" value="1"/>
</dbReference>
<dbReference type="GO" id="GO:0008270">
    <property type="term" value="F:zinc ion binding"/>
    <property type="evidence" value="ECO:0007669"/>
    <property type="project" value="InterPro"/>
</dbReference>
<gene>
    <name evidence="9" type="ORF">EDB81DRAFT_700522</name>
</gene>
<name>A0A9P9DLT0_9HYPO</name>
<dbReference type="PROSITE" id="PS50048">
    <property type="entry name" value="ZN2_CY6_FUNGAL_2"/>
    <property type="match status" value="1"/>
</dbReference>
<dbReference type="GO" id="GO:0005634">
    <property type="term" value="C:nucleus"/>
    <property type="evidence" value="ECO:0007669"/>
    <property type="project" value="UniProtKB-SubCell"/>
</dbReference>
<keyword evidence="7" id="KW-1133">Transmembrane helix</keyword>
<dbReference type="Pfam" id="PF00172">
    <property type="entry name" value="Zn_clus"/>
    <property type="match status" value="1"/>
</dbReference>
<comment type="caution">
    <text evidence="9">The sequence shown here is derived from an EMBL/GenBank/DDBJ whole genome shotgun (WGS) entry which is preliminary data.</text>
</comment>
<keyword evidence="7" id="KW-0472">Membrane</keyword>
<proteinExistence type="predicted"/>
<keyword evidence="5" id="KW-0539">Nucleus</keyword>
<dbReference type="InterPro" id="IPR007219">
    <property type="entry name" value="XnlR_reg_dom"/>
</dbReference>
<evidence type="ECO:0000256" key="7">
    <source>
        <dbReference type="SAM" id="Phobius"/>
    </source>
</evidence>
<comment type="subcellular location">
    <subcellularLocation>
        <location evidence="1">Nucleus</location>
    </subcellularLocation>
</comment>
<dbReference type="EMBL" id="JAGMUV010000024">
    <property type="protein sequence ID" value="KAH7121599.1"/>
    <property type="molecule type" value="Genomic_DNA"/>
</dbReference>
<dbReference type="AlphaFoldDB" id="A0A9P9DLT0"/>
<keyword evidence="3" id="KW-0805">Transcription regulation</keyword>
<evidence type="ECO:0000313" key="9">
    <source>
        <dbReference type="EMBL" id="KAH7121599.1"/>
    </source>
</evidence>
<evidence type="ECO:0000256" key="3">
    <source>
        <dbReference type="ARBA" id="ARBA00023015"/>
    </source>
</evidence>
<dbReference type="PROSITE" id="PS00463">
    <property type="entry name" value="ZN2_CY6_FUNGAL_1"/>
    <property type="match status" value="1"/>
</dbReference>
<dbReference type="PANTHER" id="PTHR47338:SF19">
    <property type="entry name" value="ZN(II)2CYS6 TRANSCRIPTION FACTOR (EUROFUNG)"/>
    <property type="match status" value="1"/>
</dbReference>
<dbReference type="Proteomes" id="UP000738349">
    <property type="component" value="Unassembled WGS sequence"/>
</dbReference>
<dbReference type="GO" id="GO:0006351">
    <property type="term" value="P:DNA-templated transcription"/>
    <property type="evidence" value="ECO:0007669"/>
    <property type="project" value="InterPro"/>
</dbReference>
<evidence type="ECO:0000256" key="2">
    <source>
        <dbReference type="ARBA" id="ARBA00022723"/>
    </source>
</evidence>
<evidence type="ECO:0000256" key="4">
    <source>
        <dbReference type="ARBA" id="ARBA00023163"/>
    </source>
</evidence>
<evidence type="ECO:0000259" key="8">
    <source>
        <dbReference type="PROSITE" id="PS50048"/>
    </source>
</evidence>
<keyword evidence="7" id="KW-0812">Transmembrane</keyword>
<dbReference type="SMART" id="SM00066">
    <property type="entry name" value="GAL4"/>
    <property type="match status" value="1"/>
</dbReference>
<dbReference type="GO" id="GO:0003677">
    <property type="term" value="F:DNA binding"/>
    <property type="evidence" value="ECO:0007669"/>
    <property type="project" value="InterPro"/>
</dbReference>
<feature type="transmembrane region" description="Helical" evidence="7">
    <location>
        <begin position="416"/>
        <end position="437"/>
    </location>
</feature>
<feature type="transmembrane region" description="Helical" evidence="7">
    <location>
        <begin position="503"/>
        <end position="523"/>
    </location>
</feature>
<accession>A0A9P9DLT0</accession>
<dbReference type="OrthoDB" id="5370478at2759"/>
<keyword evidence="2" id="KW-0479">Metal-binding</keyword>
<dbReference type="PANTHER" id="PTHR47338">
    <property type="entry name" value="ZN(II)2CYS6 TRANSCRIPTION FACTOR (EUROFUNG)-RELATED"/>
    <property type="match status" value="1"/>
</dbReference>
<organism evidence="9 10">
    <name type="scientific">Dactylonectria macrodidyma</name>
    <dbReference type="NCBI Taxonomy" id="307937"/>
    <lineage>
        <taxon>Eukaryota</taxon>
        <taxon>Fungi</taxon>
        <taxon>Dikarya</taxon>
        <taxon>Ascomycota</taxon>
        <taxon>Pezizomycotina</taxon>
        <taxon>Sordariomycetes</taxon>
        <taxon>Hypocreomycetidae</taxon>
        <taxon>Hypocreales</taxon>
        <taxon>Nectriaceae</taxon>
        <taxon>Dactylonectria</taxon>
    </lineage>
</organism>
<evidence type="ECO:0000256" key="1">
    <source>
        <dbReference type="ARBA" id="ARBA00004123"/>
    </source>
</evidence>
<sequence length="677" mass="75455">MRSSLSCRFCRKSKIKCINSGVSPCAKCDKLGRSDCELTRPLAPTAKRASKRARRALSVTPQSPDAGASPIARAESDAASASRQSRLPDAVRGGIPNLTPCPSAAALKPCDKGSMDTYLATLPTEIILKALNVFTSRFPELRILQPSLFLAEYESDRSTVAKALLATVLAATKQLPSVLIVSWSQGLPDREALALYARDVLSNCILQPPKLSVVQALLILTLYEWGVRDFHKAWMHCGIAIRMMQSLHSSRVAPVPLDNSPPSKLDDLSTAAETRTYWACFIMDCTISSGTYNPRMLLMSEMETLKVPRPPTSFEFAFGSDTVTTPVDHTQNIDLTNIDQPVALDIAHSFEIIATGFDIYAQVMAFVFNDGRRAPGMCAPENCPWVPTSPWSTTRSRLAKWRASQHSRLHYPRNSVAVYMTLGFGESFVYLNLIYYLSIMMLHREYFPFLPAPESTPQGPIDHPLLEAEAPSGWWDNSSRELVEAAEFIIGLLTESSECGIPVMTPFSGFCAFSACFINLYVYRFPQMNLNRSPQAKELMEKGLEYLREFQHAWDLGGGWIKTIQNSSLVYERATSESRPYRGKSRRDFETLHQSIHEFRVIDRSDQHIEQIHRAEQDATNRIESPIQEVEQFNGSQPGINPPPIVDASGSGDDQGLWPNWWSMLEDADFSGAFMAS</sequence>
<feature type="domain" description="Zn(2)-C6 fungal-type" evidence="8">
    <location>
        <begin position="6"/>
        <end position="38"/>
    </location>
</feature>
<evidence type="ECO:0000256" key="5">
    <source>
        <dbReference type="ARBA" id="ARBA00023242"/>
    </source>
</evidence>
<dbReference type="InterPro" id="IPR001138">
    <property type="entry name" value="Zn2Cys6_DnaBD"/>
</dbReference>
<evidence type="ECO:0000313" key="10">
    <source>
        <dbReference type="Proteomes" id="UP000738349"/>
    </source>
</evidence>
<dbReference type="SMART" id="SM00906">
    <property type="entry name" value="Fungal_trans"/>
    <property type="match status" value="1"/>
</dbReference>
<feature type="region of interest" description="Disordered" evidence="6">
    <location>
        <begin position="47"/>
        <end position="94"/>
    </location>
</feature>
<dbReference type="InterPro" id="IPR050815">
    <property type="entry name" value="TF_fung"/>
</dbReference>
<evidence type="ECO:0000256" key="6">
    <source>
        <dbReference type="SAM" id="MobiDB-lite"/>
    </source>
</evidence>
<keyword evidence="4" id="KW-0804">Transcription</keyword>
<dbReference type="Pfam" id="PF04082">
    <property type="entry name" value="Fungal_trans"/>
    <property type="match status" value="1"/>
</dbReference>
<dbReference type="CDD" id="cd12148">
    <property type="entry name" value="fungal_TF_MHR"/>
    <property type="match status" value="1"/>
</dbReference>
<dbReference type="GO" id="GO:0000981">
    <property type="term" value="F:DNA-binding transcription factor activity, RNA polymerase II-specific"/>
    <property type="evidence" value="ECO:0007669"/>
    <property type="project" value="InterPro"/>
</dbReference>